<gene>
    <name evidence="1" type="ORF">EC80_023195</name>
</gene>
<geneLocation type="plasmid" evidence="1 2">
    <name>pBFS01_1</name>
</geneLocation>
<dbReference type="Proteomes" id="UP000036847">
    <property type="component" value="Plasmid pBFS01_1"/>
</dbReference>
<dbReference type="EMBL" id="CP036547">
    <property type="protein sequence ID" value="QCQ47764.1"/>
    <property type="molecule type" value="Genomic_DNA"/>
</dbReference>
<name>A0AAE6EX72_BACFG</name>
<dbReference type="AlphaFoldDB" id="A0AAE6EX72"/>
<evidence type="ECO:0000313" key="2">
    <source>
        <dbReference type="Proteomes" id="UP000036847"/>
    </source>
</evidence>
<reference evidence="1 2" key="1">
    <citation type="submission" date="2019-03" db="EMBL/GenBank/DDBJ databases">
        <title>Complete genome assembly of MDR B. fragilis.</title>
        <authorList>
            <person name="Sydenham T.V."/>
            <person name="Hasman H."/>
            <person name="Justesen U.S."/>
        </authorList>
    </citation>
    <scope>NUCLEOTIDE SEQUENCE [LARGE SCALE GENOMIC DNA]</scope>
    <source>
        <strain evidence="1 2">DCMSKEJBY0001B</strain>
        <plasmid evidence="1 2">pBFS01_1</plasmid>
    </source>
</reference>
<protein>
    <submittedName>
        <fullName evidence="1">Abi family protein</fullName>
    </submittedName>
</protein>
<proteinExistence type="predicted"/>
<dbReference type="Pfam" id="PF07751">
    <property type="entry name" value="Abi_2"/>
    <property type="match status" value="1"/>
</dbReference>
<evidence type="ECO:0000313" key="1">
    <source>
        <dbReference type="EMBL" id="QCQ47764.1"/>
    </source>
</evidence>
<dbReference type="InterPro" id="IPR011664">
    <property type="entry name" value="Abi_system_AbiD/AbiF-like"/>
</dbReference>
<accession>A0AAE6EX72</accession>
<keyword evidence="1" id="KW-0614">Plasmid</keyword>
<organism evidence="1 2">
    <name type="scientific">Bacteroides fragilis</name>
    <dbReference type="NCBI Taxonomy" id="817"/>
    <lineage>
        <taxon>Bacteria</taxon>
        <taxon>Pseudomonadati</taxon>
        <taxon>Bacteroidota</taxon>
        <taxon>Bacteroidia</taxon>
        <taxon>Bacteroidales</taxon>
        <taxon>Bacteroidaceae</taxon>
        <taxon>Bacteroides</taxon>
    </lineage>
</organism>
<sequence>MRTRAELIFYTPMVTYTKQPISISDQMAVLKNRGLLFDDEYAAIECLKVISYFRLANYWKPMESDKVNHVFKPNSKFENVVALYNFDKELRTLIFSAIQSIEVALRTKVIQLVSLNNGAFWFANQSLFSNTTVFYKCIANIEDELKRSKEDFLIEHFAKYNNPPYPPAWKTLEVSSFGTLSKLYCNLSDNSLKKQIARELGLPQHLYLESWVKSLSVLRNCIAHHARIWNRKYPWKPQLPKKLQNPWIQNKAISQEKLYAQLCCVAYLIDAIHPQNDFKQKLNTILTEYSIVDIAAMGFPKFWYNEPLWK</sequence>